<dbReference type="InterPro" id="IPR011050">
    <property type="entry name" value="Pectin_lyase_fold/virulence"/>
</dbReference>
<evidence type="ECO:0000313" key="15">
    <source>
        <dbReference type="Proteomes" id="UP000583929"/>
    </source>
</evidence>
<evidence type="ECO:0000259" key="13">
    <source>
        <dbReference type="Pfam" id="PF01095"/>
    </source>
</evidence>
<gene>
    <name evidence="14" type="ORF">G4B88_023712</name>
</gene>
<comment type="caution">
    <text evidence="14">The sequence shown here is derived from an EMBL/GenBank/DDBJ whole genome shotgun (WGS) entry which is preliminary data.</text>
</comment>
<keyword evidence="6" id="KW-0964">Secreted</keyword>
<dbReference type="EC" id="3.1.1.11" evidence="4 12"/>
<keyword evidence="5" id="KW-0134">Cell wall</keyword>
<dbReference type="InterPro" id="IPR012334">
    <property type="entry name" value="Pectin_lyas_fold"/>
</dbReference>
<evidence type="ECO:0000256" key="9">
    <source>
        <dbReference type="ARBA" id="ARBA00023085"/>
    </source>
</evidence>
<dbReference type="PROSITE" id="PS00503">
    <property type="entry name" value="PECTINESTERASE_2"/>
    <property type="match status" value="1"/>
</dbReference>
<proteinExistence type="inferred from homology"/>
<evidence type="ECO:0000256" key="12">
    <source>
        <dbReference type="RuleBase" id="RU000589"/>
    </source>
</evidence>
<protein>
    <recommendedName>
        <fullName evidence="4 12">Pectinesterase</fullName>
        <ecNumber evidence="4 12">3.1.1.11</ecNumber>
    </recommendedName>
</protein>
<feature type="domain" description="Pectinesterase catalytic" evidence="13">
    <location>
        <begin position="70"/>
        <end position="356"/>
    </location>
</feature>
<reference evidence="14 15" key="1">
    <citation type="journal article" date="2020" name="bioRxiv">
        <title>Sequence and annotation of 42 cannabis genomes reveals extensive copy number variation in cannabinoid synthesis and pathogen resistance genes.</title>
        <authorList>
            <person name="Mckernan K.J."/>
            <person name="Helbert Y."/>
            <person name="Kane L.T."/>
            <person name="Ebling H."/>
            <person name="Zhang L."/>
            <person name="Liu B."/>
            <person name="Eaton Z."/>
            <person name="Mclaughlin S."/>
            <person name="Kingan S."/>
            <person name="Baybayan P."/>
            <person name="Concepcion G."/>
            <person name="Jordan M."/>
            <person name="Riva A."/>
            <person name="Barbazuk W."/>
            <person name="Harkins T."/>
        </authorList>
    </citation>
    <scope>NUCLEOTIDE SEQUENCE [LARGE SCALE GENOMIC DNA]</scope>
    <source>
        <strain evidence="15">cv. Jamaican Lion 4</strain>
        <tissue evidence="14">Leaf</tissue>
    </source>
</reference>
<organism evidence="14 15">
    <name type="scientific">Cannabis sativa</name>
    <name type="common">Hemp</name>
    <name type="synonym">Marijuana</name>
    <dbReference type="NCBI Taxonomy" id="3483"/>
    <lineage>
        <taxon>Eukaryota</taxon>
        <taxon>Viridiplantae</taxon>
        <taxon>Streptophyta</taxon>
        <taxon>Embryophyta</taxon>
        <taxon>Tracheophyta</taxon>
        <taxon>Spermatophyta</taxon>
        <taxon>Magnoliopsida</taxon>
        <taxon>eudicotyledons</taxon>
        <taxon>Gunneridae</taxon>
        <taxon>Pentapetalae</taxon>
        <taxon>rosids</taxon>
        <taxon>fabids</taxon>
        <taxon>Rosales</taxon>
        <taxon>Cannabaceae</taxon>
        <taxon>Cannabis</taxon>
    </lineage>
</organism>
<dbReference type="OMA" id="NGAGWEQ"/>
<comment type="similarity">
    <text evidence="3">Belongs to the pectinesterase family.</text>
</comment>
<dbReference type="FunFam" id="2.160.20.10:FF:000008">
    <property type="entry name" value="Pectinesterase"/>
    <property type="match status" value="1"/>
</dbReference>
<evidence type="ECO:0000256" key="3">
    <source>
        <dbReference type="ARBA" id="ARBA00008891"/>
    </source>
</evidence>
<feature type="chain" id="PRO_5043080350" description="Pectinesterase" evidence="12">
    <location>
        <begin position="25"/>
        <end position="368"/>
    </location>
</feature>
<dbReference type="UniPathway" id="UPA00545">
    <property type="reaction ID" value="UER00823"/>
</dbReference>
<dbReference type="AlphaFoldDB" id="A0A7J6HWP4"/>
<comment type="pathway">
    <text evidence="2 12">Glycan metabolism; pectin degradation; 2-dehydro-3-deoxy-D-gluconate from pectin: step 1/5.</text>
</comment>
<dbReference type="PANTHER" id="PTHR31321">
    <property type="entry name" value="ACYL-COA THIOESTER HYDROLASE YBHC-RELATED"/>
    <property type="match status" value="1"/>
</dbReference>
<dbReference type="GO" id="GO:0042545">
    <property type="term" value="P:cell wall modification"/>
    <property type="evidence" value="ECO:0007669"/>
    <property type="project" value="UniProtKB-UniRule"/>
</dbReference>
<dbReference type="GO" id="GO:0045490">
    <property type="term" value="P:pectin catabolic process"/>
    <property type="evidence" value="ECO:0007669"/>
    <property type="project" value="UniProtKB-UniRule"/>
</dbReference>
<dbReference type="SUPFAM" id="SSF51126">
    <property type="entry name" value="Pectin lyase-like"/>
    <property type="match status" value="1"/>
</dbReference>
<evidence type="ECO:0000256" key="11">
    <source>
        <dbReference type="PROSITE-ProRule" id="PRU10040"/>
    </source>
</evidence>
<name>A0A7J6HWP4_CANSA</name>
<evidence type="ECO:0000256" key="4">
    <source>
        <dbReference type="ARBA" id="ARBA00013229"/>
    </source>
</evidence>
<dbReference type="InterPro" id="IPR000070">
    <property type="entry name" value="Pectinesterase_cat"/>
</dbReference>
<evidence type="ECO:0000256" key="8">
    <source>
        <dbReference type="ARBA" id="ARBA00022801"/>
    </source>
</evidence>
<accession>A0A803PPM2</accession>
<sequence>MAKDYLATTLLQFIIISVAVVVKADDASPIPASKGELEGWFRQNVKPVAESKGLDPALVAAESGPAKVIKVMGDGSGDFKTLQEAVNSVPNGNTKRVMIVLGGGEYKEKVKIERSKPFITLYGSPKAVPTLTYDGTAAKYGTVDSATLIVESDYFVAANIIIKNSAPKPDGVRKGAQAVAFRASGNKAAFYNVRMLGFQDTLCDDRGFHLFKDCYIEGTVDFIFGSGTSLYLNTELNVLGDHTGSSVITAQAREKPDDTGYSFVHCKIVGTAKDSILGRAWQCSPRVVFAYTDMAAGVVSPLGWYDKGKTECDKTVFFGEYKNTGGGAATEGRVKYFKKLTDDQAKPFLNLGYIQGSKWLLPPPTLQV</sequence>
<dbReference type="Proteomes" id="UP000583929">
    <property type="component" value="Unassembled WGS sequence"/>
</dbReference>
<evidence type="ECO:0000313" key="14">
    <source>
        <dbReference type="EMBL" id="KAF4399118.1"/>
    </source>
</evidence>
<evidence type="ECO:0000256" key="5">
    <source>
        <dbReference type="ARBA" id="ARBA00022512"/>
    </source>
</evidence>
<comment type="subcellular location">
    <subcellularLocation>
        <location evidence="1">Secreted</location>
        <location evidence="1">Cell wall</location>
    </subcellularLocation>
</comment>
<feature type="signal peptide" evidence="12">
    <location>
        <begin position="1"/>
        <end position="24"/>
    </location>
</feature>
<keyword evidence="9 12" id="KW-0063">Aspartyl esterase</keyword>
<comment type="catalytic activity">
    <reaction evidence="10 12">
        <text>[(1-&gt;4)-alpha-D-galacturonosyl methyl ester](n) + n H2O = [(1-&gt;4)-alpha-D-galacturonosyl](n) + n methanol + n H(+)</text>
        <dbReference type="Rhea" id="RHEA:22380"/>
        <dbReference type="Rhea" id="RHEA-COMP:14570"/>
        <dbReference type="Rhea" id="RHEA-COMP:14573"/>
        <dbReference type="ChEBI" id="CHEBI:15377"/>
        <dbReference type="ChEBI" id="CHEBI:15378"/>
        <dbReference type="ChEBI" id="CHEBI:17790"/>
        <dbReference type="ChEBI" id="CHEBI:140522"/>
        <dbReference type="ChEBI" id="CHEBI:140523"/>
        <dbReference type="EC" id="3.1.1.11"/>
    </reaction>
</comment>
<dbReference type="PANTHER" id="PTHR31321:SF87">
    <property type="entry name" value="PECTINESTERASE 63-RELATED"/>
    <property type="match status" value="1"/>
</dbReference>
<evidence type="ECO:0000256" key="1">
    <source>
        <dbReference type="ARBA" id="ARBA00004191"/>
    </source>
</evidence>
<dbReference type="InterPro" id="IPR033131">
    <property type="entry name" value="Pectinesterase_Asp_AS"/>
</dbReference>
<keyword evidence="8 12" id="KW-0378">Hydrolase</keyword>
<evidence type="ECO:0000256" key="10">
    <source>
        <dbReference type="ARBA" id="ARBA00047928"/>
    </source>
</evidence>
<keyword evidence="7 12" id="KW-0732">Signal</keyword>
<dbReference type="EMBL" id="JAATIQ010000022">
    <property type="protein sequence ID" value="KAF4399118.1"/>
    <property type="molecule type" value="Genomic_DNA"/>
</dbReference>
<feature type="active site" evidence="11">
    <location>
        <position position="221"/>
    </location>
</feature>
<dbReference type="GO" id="GO:0030599">
    <property type="term" value="F:pectinesterase activity"/>
    <property type="evidence" value="ECO:0007669"/>
    <property type="project" value="UniProtKB-UniRule"/>
</dbReference>
<evidence type="ECO:0000256" key="6">
    <source>
        <dbReference type="ARBA" id="ARBA00022525"/>
    </source>
</evidence>
<accession>A0A7J6HWP4</accession>
<dbReference type="Gene3D" id="2.160.20.10">
    <property type="entry name" value="Single-stranded right-handed beta-helix, Pectin lyase-like"/>
    <property type="match status" value="1"/>
</dbReference>
<evidence type="ECO:0000256" key="2">
    <source>
        <dbReference type="ARBA" id="ARBA00005184"/>
    </source>
</evidence>
<dbReference type="Pfam" id="PF01095">
    <property type="entry name" value="Pectinesterase"/>
    <property type="match status" value="1"/>
</dbReference>
<evidence type="ECO:0000256" key="7">
    <source>
        <dbReference type="ARBA" id="ARBA00022729"/>
    </source>
</evidence>
<keyword evidence="15" id="KW-1185">Reference proteome</keyword>
<dbReference type="OrthoDB" id="2019149at2759"/>